<evidence type="ECO:0000259" key="2">
    <source>
        <dbReference type="PROSITE" id="PS50983"/>
    </source>
</evidence>
<keyword evidence="4" id="KW-1185">Reference proteome</keyword>
<sequence length="394" mass="43005">MRQTVETRRHWGHTTLGRRLAPDEAESEDLLVTACNTQARPIPSLATQAHDRHEVPHVSTFPTRSLSLRERAGYPPYAQCLRRSPREFRRREHRRCRDDFGRPGVLDNCGEKVTVDTPPQRLVTLNQGATEVALALGLADRMAGTAYLDDAVASQYQQAYDSIPVLAKEYPSKEQFLAATPDFAYAAYSSAFTDKAVGTRAELKTEGINTYISPFGCPKGTPKADATFDSGWAEITDVATIFGVPDKAQQVISEQRTQLEEVKAKKAGEGLKIFWYDSNTQTPFVGTGGGGPQLIVDAVGATNIFGDVKDSGWADGSWEKVVAAEPDVIVFAEASWSTAKEKQDYLAADATLSQLAAVRDKRYVVVPFSETTPGARLVDGAAHVSEQLAQLPAR</sequence>
<protein>
    <submittedName>
        <fullName evidence="3">Putative ABC transporter substrate-binding protein</fullName>
    </submittedName>
</protein>
<dbReference type="AlphaFoldDB" id="K6VFI2"/>
<dbReference type="Proteomes" id="UP000008366">
    <property type="component" value="Unassembled WGS sequence"/>
</dbReference>
<dbReference type="EMBL" id="BAHD01000015">
    <property type="protein sequence ID" value="GAB94948.1"/>
    <property type="molecule type" value="Genomic_DNA"/>
</dbReference>
<evidence type="ECO:0000256" key="1">
    <source>
        <dbReference type="ARBA" id="ARBA00008814"/>
    </source>
</evidence>
<dbReference type="PANTHER" id="PTHR30535:SF7">
    <property type="entry name" value="IRON(III) DICITRATE-BINDING PROTEIN"/>
    <property type="match status" value="1"/>
</dbReference>
<dbReference type="Gene3D" id="3.40.50.1980">
    <property type="entry name" value="Nitrogenase molybdenum iron protein domain"/>
    <property type="match status" value="2"/>
</dbReference>
<dbReference type="eggNOG" id="COG0614">
    <property type="taxonomic scope" value="Bacteria"/>
</dbReference>
<name>K6VFI2_9MICO</name>
<dbReference type="STRING" id="1184609.KILIM_015_00080"/>
<dbReference type="PROSITE" id="PS50983">
    <property type="entry name" value="FE_B12_PBP"/>
    <property type="match status" value="1"/>
</dbReference>
<evidence type="ECO:0000313" key="4">
    <source>
        <dbReference type="Proteomes" id="UP000008366"/>
    </source>
</evidence>
<dbReference type="PANTHER" id="PTHR30535">
    <property type="entry name" value="VITAMIN B12-BINDING PROTEIN"/>
    <property type="match status" value="1"/>
</dbReference>
<dbReference type="SUPFAM" id="SSF53807">
    <property type="entry name" value="Helical backbone' metal receptor"/>
    <property type="match status" value="1"/>
</dbReference>
<reference evidence="3 4" key="1">
    <citation type="submission" date="2012-08" db="EMBL/GenBank/DDBJ databases">
        <title>Whole genome shotgun sequence of Kineosphaera limosa NBRC 100340.</title>
        <authorList>
            <person name="Yoshida I."/>
            <person name="Isaki S."/>
            <person name="Hosoyama A."/>
            <person name="Tsuchikane K."/>
            <person name="Katsumata H."/>
            <person name="Ando Y."/>
            <person name="Ohji S."/>
            <person name="Hamada M."/>
            <person name="Tamura T."/>
            <person name="Yamazoe A."/>
            <person name="Yamazaki S."/>
            <person name="Fujita N."/>
        </authorList>
    </citation>
    <scope>NUCLEOTIDE SEQUENCE [LARGE SCALE GENOMIC DNA]</scope>
    <source>
        <strain evidence="3 4">NBRC 100340</strain>
    </source>
</reference>
<accession>K6VFI2</accession>
<evidence type="ECO:0000313" key="3">
    <source>
        <dbReference type="EMBL" id="GAB94948.1"/>
    </source>
</evidence>
<comment type="caution">
    <text evidence="3">The sequence shown here is derived from an EMBL/GenBank/DDBJ whole genome shotgun (WGS) entry which is preliminary data.</text>
</comment>
<dbReference type="InterPro" id="IPR050902">
    <property type="entry name" value="ABC_Transporter_SBP"/>
</dbReference>
<dbReference type="InterPro" id="IPR002491">
    <property type="entry name" value="ABC_transptr_periplasmic_BD"/>
</dbReference>
<gene>
    <name evidence="3" type="ORF">KILIM_015_00080</name>
</gene>
<proteinExistence type="inferred from homology"/>
<comment type="similarity">
    <text evidence="1">Belongs to the bacterial solute-binding protein 8 family.</text>
</comment>
<organism evidence="3 4">
    <name type="scientific">Kineosphaera limosa NBRC 100340</name>
    <dbReference type="NCBI Taxonomy" id="1184609"/>
    <lineage>
        <taxon>Bacteria</taxon>
        <taxon>Bacillati</taxon>
        <taxon>Actinomycetota</taxon>
        <taxon>Actinomycetes</taxon>
        <taxon>Micrococcales</taxon>
        <taxon>Dermatophilaceae</taxon>
        <taxon>Kineosphaera</taxon>
    </lineage>
</organism>
<dbReference type="Pfam" id="PF01497">
    <property type="entry name" value="Peripla_BP_2"/>
    <property type="match status" value="1"/>
</dbReference>
<feature type="domain" description="Fe/B12 periplasmic-binding" evidence="2">
    <location>
        <begin position="121"/>
        <end position="394"/>
    </location>
</feature>